<gene>
    <name evidence="2" type="ORF">IV203_004812</name>
</gene>
<sequence length="218" mass="24862">MFRQNRYSNNRQSNQRRKSAVPQGPRVVIPLKPDFSLSESRTVKFSVSLPVAGQEGAYEKTVVEVPKLTDDATPMQALHFRLMSSSKTHPGSPGYFSRSVHPLKIRDIFERRKGYRLPDKARYQYAVLCFISMNNRRGTVYRKPVRQIRSPRFTNGFANSPDWAQATWKKSSKMCSQDIENYIDEIATLQQDRVRDRQEGLDMAACSGTGVASSTMSM</sequence>
<keyword evidence="3" id="KW-1185">Reference proteome</keyword>
<evidence type="ECO:0000313" key="2">
    <source>
        <dbReference type="EMBL" id="KAG7336541.1"/>
    </source>
</evidence>
<dbReference type="EMBL" id="JAGRRH010000119">
    <property type="protein sequence ID" value="KAG7336541.1"/>
    <property type="molecule type" value="Genomic_DNA"/>
</dbReference>
<comment type="caution">
    <text evidence="2">The sequence shown here is derived from an EMBL/GenBank/DDBJ whole genome shotgun (WGS) entry which is preliminary data.</text>
</comment>
<reference evidence="2" key="1">
    <citation type="journal article" date="2021" name="Sci. Rep.">
        <title>Diploid genomic architecture of Nitzschia inconspicua, an elite biomass production diatom.</title>
        <authorList>
            <person name="Oliver A."/>
            <person name="Podell S."/>
            <person name="Pinowska A."/>
            <person name="Traller J.C."/>
            <person name="Smith S.R."/>
            <person name="McClure R."/>
            <person name="Beliaev A."/>
            <person name="Bohutskyi P."/>
            <person name="Hill E.A."/>
            <person name="Rabines A."/>
            <person name="Zheng H."/>
            <person name="Allen L.Z."/>
            <person name="Kuo A."/>
            <person name="Grigoriev I.V."/>
            <person name="Allen A.E."/>
            <person name="Hazlebeck D."/>
            <person name="Allen E.E."/>
        </authorList>
    </citation>
    <scope>NUCLEOTIDE SEQUENCE</scope>
    <source>
        <strain evidence="2">Hildebrandi</strain>
    </source>
</reference>
<feature type="compositionally biased region" description="Low complexity" evidence="1">
    <location>
        <begin position="1"/>
        <end position="13"/>
    </location>
</feature>
<evidence type="ECO:0000256" key="1">
    <source>
        <dbReference type="SAM" id="MobiDB-lite"/>
    </source>
</evidence>
<feature type="region of interest" description="Disordered" evidence="1">
    <location>
        <begin position="1"/>
        <end position="26"/>
    </location>
</feature>
<dbReference type="AlphaFoldDB" id="A0A9K3K4W3"/>
<evidence type="ECO:0000313" key="3">
    <source>
        <dbReference type="Proteomes" id="UP000693970"/>
    </source>
</evidence>
<dbReference type="Proteomes" id="UP000693970">
    <property type="component" value="Unassembled WGS sequence"/>
</dbReference>
<proteinExistence type="predicted"/>
<reference evidence="2" key="2">
    <citation type="submission" date="2021-04" db="EMBL/GenBank/DDBJ databases">
        <authorList>
            <person name="Podell S."/>
        </authorList>
    </citation>
    <scope>NUCLEOTIDE SEQUENCE</scope>
    <source>
        <strain evidence="2">Hildebrandi</strain>
    </source>
</reference>
<accession>A0A9K3K4W3</accession>
<name>A0A9K3K4W3_9STRA</name>
<protein>
    <submittedName>
        <fullName evidence="2">Uncharacterized protein</fullName>
    </submittedName>
</protein>
<organism evidence="2 3">
    <name type="scientific">Nitzschia inconspicua</name>
    <dbReference type="NCBI Taxonomy" id="303405"/>
    <lineage>
        <taxon>Eukaryota</taxon>
        <taxon>Sar</taxon>
        <taxon>Stramenopiles</taxon>
        <taxon>Ochrophyta</taxon>
        <taxon>Bacillariophyta</taxon>
        <taxon>Bacillariophyceae</taxon>
        <taxon>Bacillariophycidae</taxon>
        <taxon>Bacillariales</taxon>
        <taxon>Bacillariaceae</taxon>
        <taxon>Nitzschia</taxon>
    </lineage>
</organism>